<dbReference type="EMBL" id="BNJQ01000035">
    <property type="protein sequence ID" value="GHP11674.1"/>
    <property type="molecule type" value="Genomic_DNA"/>
</dbReference>
<evidence type="ECO:0000256" key="6">
    <source>
        <dbReference type="ARBA" id="ARBA00022833"/>
    </source>
</evidence>
<evidence type="ECO:0000313" key="12">
    <source>
        <dbReference type="Proteomes" id="UP000660262"/>
    </source>
</evidence>
<dbReference type="GO" id="GO:0008270">
    <property type="term" value="F:zinc ion binding"/>
    <property type="evidence" value="ECO:0007669"/>
    <property type="project" value="UniProtKB-KW"/>
</dbReference>
<feature type="zinc finger region" description="C3H1-type" evidence="9">
    <location>
        <begin position="136"/>
        <end position="158"/>
    </location>
</feature>
<dbReference type="GO" id="GO:0005634">
    <property type="term" value="C:nucleus"/>
    <property type="evidence" value="ECO:0007669"/>
    <property type="project" value="UniProtKB-SubCell"/>
</dbReference>
<dbReference type="PROSITE" id="PS50103">
    <property type="entry name" value="ZF_C3H1"/>
    <property type="match status" value="3"/>
</dbReference>
<keyword evidence="4" id="KW-0677">Repeat</keyword>
<keyword evidence="2" id="KW-0507">mRNA processing</keyword>
<dbReference type="PANTHER" id="PTHR23102:SF24">
    <property type="entry name" value="CLEAVAGE AND POLYADENYLATION SPECIFICITY FACTOR SUBUNIT 4"/>
    <property type="match status" value="1"/>
</dbReference>
<dbReference type="Proteomes" id="UP000660262">
    <property type="component" value="Unassembled WGS sequence"/>
</dbReference>
<dbReference type="GO" id="GO:0003723">
    <property type="term" value="F:RNA binding"/>
    <property type="evidence" value="ECO:0007669"/>
    <property type="project" value="UniProtKB-KW"/>
</dbReference>
<gene>
    <name evidence="11" type="ORF">PPROV_001040200</name>
</gene>
<reference evidence="11" key="1">
    <citation type="submission" date="2020-10" db="EMBL/GenBank/DDBJ databases">
        <title>Unveiling of a novel bifunctional photoreceptor, Dualchrome1, isolated from a cosmopolitan green alga.</title>
        <authorList>
            <person name="Suzuki S."/>
            <person name="Kawachi M."/>
        </authorList>
    </citation>
    <scope>NUCLEOTIDE SEQUENCE</scope>
    <source>
        <strain evidence="11">NIES 2893</strain>
    </source>
</reference>
<keyword evidence="12" id="KW-1185">Reference proteome</keyword>
<dbReference type="PANTHER" id="PTHR23102">
    <property type="entry name" value="CLEAVAGE AND POLYADENYLATION SPECIFICITY FACTOR SUBUNIT 4-RELATED"/>
    <property type="match status" value="1"/>
</dbReference>
<feature type="domain" description="C3H1-type" evidence="10">
    <location>
        <begin position="105"/>
        <end position="132"/>
    </location>
</feature>
<dbReference type="SMART" id="SM00356">
    <property type="entry name" value="ZnF_C3H1"/>
    <property type="match status" value="3"/>
</dbReference>
<feature type="zinc finger region" description="C3H1-type" evidence="9">
    <location>
        <begin position="77"/>
        <end position="104"/>
    </location>
</feature>
<dbReference type="OrthoDB" id="306690at2759"/>
<evidence type="ECO:0000313" key="11">
    <source>
        <dbReference type="EMBL" id="GHP11674.1"/>
    </source>
</evidence>
<dbReference type="AlphaFoldDB" id="A0A830HWZ4"/>
<evidence type="ECO:0000256" key="2">
    <source>
        <dbReference type="ARBA" id="ARBA00022664"/>
    </source>
</evidence>
<comment type="caution">
    <text evidence="11">The sequence shown here is derived from an EMBL/GenBank/DDBJ whole genome shotgun (WGS) entry which is preliminary data.</text>
</comment>
<evidence type="ECO:0000256" key="8">
    <source>
        <dbReference type="ARBA" id="ARBA00023242"/>
    </source>
</evidence>
<dbReference type="InterPro" id="IPR045348">
    <property type="entry name" value="CPSF4/Yth1"/>
</dbReference>
<dbReference type="SUPFAM" id="SSF90229">
    <property type="entry name" value="CCCH zinc finger"/>
    <property type="match status" value="1"/>
</dbReference>
<evidence type="ECO:0000256" key="1">
    <source>
        <dbReference type="ARBA" id="ARBA00004123"/>
    </source>
</evidence>
<evidence type="ECO:0000256" key="4">
    <source>
        <dbReference type="ARBA" id="ARBA00022737"/>
    </source>
</evidence>
<feature type="domain" description="C3H1-type" evidence="10">
    <location>
        <begin position="136"/>
        <end position="158"/>
    </location>
</feature>
<proteinExistence type="predicted"/>
<keyword evidence="8" id="KW-0539">Nucleus</keyword>
<dbReference type="InterPro" id="IPR036855">
    <property type="entry name" value="Znf_CCCH_sf"/>
</dbReference>
<evidence type="ECO:0000256" key="7">
    <source>
        <dbReference type="ARBA" id="ARBA00022884"/>
    </source>
</evidence>
<accession>A0A830HWZ4</accession>
<keyword evidence="6 9" id="KW-0862">Zinc</keyword>
<sequence>MDDLDFDFEEAPEFNKEVAAVTQVGHQKTQLAQQQQLLEGTAPAENVAAAPFAPEQPTLQGRGVPMISMGGDNKHKNFRQTVCIHWLNDRCMKGDQCGFLHCFDKERMPVCKFFMKKGECHEEGCPFKHEYEAIKVCNMYRLGFCIHGPNCRYRHDTMKGPPPDPVEVVNSMRGTRFFPDGQRHYNNNYSNNNSKGPTLALEYGRRGY</sequence>
<keyword evidence="5 9" id="KW-0863">Zinc-finger</keyword>
<protein>
    <recommendedName>
        <fullName evidence="10">C3H1-type domain-containing protein</fullName>
    </recommendedName>
</protein>
<feature type="zinc finger region" description="C3H1-type" evidence="9">
    <location>
        <begin position="105"/>
        <end position="132"/>
    </location>
</feature>
<dbReference type="InterPro" id="IPR000571">
    <property type="entry name" value="Znf_CCCH"/>
</dbReference>
<evidence type="ECO:0000259" key="10">
    <source>
        <dbReference type="PROSITE" id="PS50103"/>
    </source>
</evidence>
<organism evidence="11 12">
    <name type="scientific">Pycnococcus provasolii</name>
    <dbReference type="NCBI Taxonomy" id="41880"/>
    <lineage>
        <taxon>Eukaryota</taxon>
        <taxon>Viridiplantae</taxon>
        <taxon>Chlorophyta</taxon>
        <taxon>Pseudoscourfieldiophyceae</taxon>
        <taxon>Pseudoscourfieldiales</taxon>
        <taxon>Pycnococcaceae</taxon>
        <taxon>Pycnococcus</taxon>
    </lineage>
</organism>
<evidence type="ECO:0000256" key="3">
    <source>
        <dbReference type="ARBA" id="ARBA00022723"/>
    </source>
</evidence>
<evidence type="ECO:0000256" key="9">
    <source>
        <dbReference type="PROSITE-ProRule" id="PRU00723"/>
    </source>
</evidence>
<feature type="domain" description="C3H1-type" evidence="10">
    <location>
        <begin position="77"/>
        <end position="104"/>
    </location>
</feature>
<name>A0A830HWZ4_9CHLO</name>
<keyword evidence="7" id="KW-0694">RNA-binding</keyword>
<dbReference type="Gene3D" id="4.10.1000.10">
    <property type="entry name" value="Zinc finger, CCCH-type"/>
    <property type="match status" value="1"/>
</dbReference>
<comment type="subcellular location">
    <subcellularLocation>
        <location evidence="1">Nucleus</location>
    </subcellularLocation>
</comment>
<evidence type="ECO:0000256" key="5">
    <source>
        <dbReference type="ARBA" id="ARBA00022771"/>
    </source>
</evidence>
<keyword evidence="3 9" id="KW-0479">Metal-binding</keyword>
<dbReference type="GO" id="GO:0006397">
    <property type="term" value="P:mRNA processing"/>
    <property type="evidence" value="ECO:0007669"/>
    <property type="project" value="UniProtKB-KW"/>
</dbReference>